<dbReference type="GO" id="GO:0030788">
    <property type="term" value="F:precorrin-2 C20-methyltransferase activity"/>
    <property type="evidence" value="ECO:0007669"/>
    <property type="project" value="InterPro"/>
</dbReference>
<dbReference type="UniPathway" id="UPA00148"/>
<keyword evidence="6" id="KW-0949">S-adenosyl-L-methionine</keyword>
<dbReference type="SUPFAM" id="SSF53790">
    <property type="entry name" value="Tetrapyrrole methylase"/>
    <property type="match status" value="1"/>
</dbReference>
<dbReference type="CDD" id="cd11645">
    <property type="entry name" value="Precorrin_2_C20_MT"/>
    <property type="match status" value="1"/>
</dbReference>
<reference evidence="10 11" key="1">
    <citation type="submission" date="2016-10" db="EMBL/GenBank/DDBJ databases">
        <authorList>
            <person name="de Groot N.N."/>
        </authorList>
    </citation>
    <scope>NUCLEOTIDE SEQUENCE [LARGE SCALE GENOMIC DNA]</scope>
    <source>
        <strain evidence="10 11">DSM 2698</strain>
    </source>
</reference>
<dbReference type="InterPro" id="IPR003043">
    <property type="entry name" value="Uropor_MeTrfase_CS"/>
</dbReference>
<dbReference type="Gene3D" id="3.40.1010.10">
    <property type="entry name" value="Cobalt-precorrin-4 Transmethylase, Domain 1"/>
    <property type="match status" value="1"/>
</dbReference>
<dbReference type="InterPro" id="IPR000878">
    <property type="entry name" value="4pyrrol_Mease"/>
</dbReference>
<dbReference type="OrthoDB" id="9804789at2"/>
<evidence type="ECO:0000256" key="8">
    <source>
        <dbReference type="RuleBase" id="RU003960"/>
    </source>
</evidence>
<dbReference type="InterPro" id="IPR035996">
    <property type="entry name" value="4pyrrol_Methylase_sf"/>
</dbReference>
<dbReference type="Pfam" id="PF00590">
    <property type="entry name" value="TP_methylase"/>
    <property type="match status" value="1"/>
</dbReference>
<comment type="similarity">
    <text evidence="2 7 8">Belongs to the precorrin methyltransferase family.</text>
</comment>
<comment type="pathway">
    <text evidence="1">Cofactor biosynthesis; adenosylcobalamin biosynthesis.</text>
</comment>
<dbReference type="Gene3D" id="3.30.950.10">
    <property type="entry name" value="Methyltransferase, Cobalt-precorrin-4 Transmethylase, Domain 2"/>
    <property type="match status" value="1"/>
</dbReference>
<keyword evidence="3" id="KW-0169">Cobalamin biosynthesis</keyword>
<evidence type="ECO:0000256" key="7">
    <source>
        <dbReference type="PIRNR" id="PIRNR036427"/>
    </source>
</evidence>
<gene>
    <name evidence="10" type="ORF">SAMN03080610_02346</name>
</gene>
<dbReference type="RefSeq" id="WP_092813003.1">
    <property type="nucleotide sequence ID" value="NZ_FMVW01000005.1"/>
</dbReference>
<evidence type="ECO:0000256" key="4">
    <source>
        <dbReference type="ARBA" id="ARBA00022603"/>
    </source>
</evidence>
<dbReference type="InterPro" id="IPR012382">
    <property type="entry name" value="CobI/CbiL"/>
</dbReference>
<dbReference type="PROSITE" id="PS00840">
    <property type="entry name" value="SUMT_2"/>
    <property type="match status" value="1"/>
</dbReference>
<evidence type="ECO:0000256" key="2">
    <source>
        <dbReference type="ARBA" id="ARBA00005879"/>
    </source>
</evidence>
<dbReference type="GO" id="GO:0032259">
    <property type="term" value="P:methylation"/>
    <property type="evidence" value="ECO:0007669"/>
    <property type="project" value="UniProtKB-KW"/>
</dbReference>
<dbReference type="InterPro" id="IPR006364">
    <property type="entry name" value="CobI/CbiL/CobIJ_dom"/>
</dbReference>
<evidence type="ECO:0000256" key="6">
    <source>
        <dbReference type="ARBA" id="ARBA00022691"/>
    </source>
</evidence>
<organism evidence="10 11">
    <name type="scientific">Afifella marina DSM 2698</name>
    <dbReference type="NCBI Taxonomy" id="1120955"/>
    <lineage>
        <taxon>Bacteria</taxon>
        <taxon>Pseudomonadati</taxon>
        <taxon>Pseudomonadota</taxon>
        <taxon>Alphaproteobacteria</taxon>
        <taxon>Hyphomicrobiales</taxon>
        <taxon>Afifellaceae</taxon>
        <taxon>Afifella</taxon>
    </lineage>
</organism>
<keyword evidence="5 8" id="KW-0808">Transferase</keyword>
<dbReference type="STRING" id="1120955.SAMN03080610_02346"/>
<protein>
    <submittedName>
        <fullName evidence="10">Precorrin-2/cobalt-factor-2 C20-methyltransferase</fullName>
    </submittedName>
</protein>
<dbReference type="PIRSF" id="PIRSF036427">
    <property type="entry name" value="Precrrn-2_mtase"/>
    <property type="match status" value="1"/>
</dbReference>
<dbReference type="PANTHER" id="PTHR43467">
    <property type="entry name" value="COBALT-PRECORRIN-2 C(20)-METHYLTRANSFERASE"/>
    <property type="match status" value="1"/>
</dbReference>
<evidence type="ECO:0000256" key="5">
    <source>
        <dbReference type="ARBA" id="ARBA00022679"/>
    </source>
</evidence>
<sequence length="230" mass="24658">MSGKLYGIGVGPGDPELITLKAARMIESAEVIAYPAPDPGESFARAIAAKHIAADTREIVIRIAMRAGHVPSEPYDLAAEAIAAELEEGRDVVVLCEGDPFFYGTFMYLHDRLCPRFGCEIVPGVSSLTAVAAAASRPLTRRTGTLNVFPATLDPAILKARLGESEAAAILKVGRHLPQLKELIADLGRLDEAVYVSHASLPQQKVVPLAELEADEAPYFSMILIAKVER</sequence>
<feature type="domain" description="Tetrapyrrole methylase" evidence="9">
    <location>
        <begin position="4"/>
        <end position="212"/>
    </location>
</feature>
<dbReference type="EMBL" id="FMVW01000005">
    <property type="protein sequence ID" value="SCZ38835.1"/>
    <property type="molecule type" value="Genomic_DNA"/>
</dbReference>
<dbReference type="Proteomes" id="UP000199347">
    <property type="component" value="Unassembled WGS sequence"/>
</dbReference>
<keyword evidence="11" id="KW-1185">Reference proteome</keyword>
<proteinExistence type="inferred from homology"/>
<evidence type="ECO:0000259" key="9">
    <source>
        <dbReference type="Pfam" id="PF00590"/>
    </source>
</evidence>
<evidence type="ECO:0000256" key="3">
    <source>
        <dbReference type="ARBA" id="ARBA00022573"/>
    </source>
</evidence>
<dbReference type="AlphaFoldDB" id="A0A1G5NN43"/>
<evidence type="ECO:0000256" key="1">
    <source>
        <dbReference type="ARBA" id="ARBA00004953"/>
    </source>
</evidence>
<accession>A0A1G5NN43</accession>
<evidence type="ECO:0000313" key="10">
    <source>
        <dbReference type="EMBL" id="SCZ38835.1"/>
    </source>
</evidence>
<dbReference type="InterPro" id="IPR014777">
    <property type="entry name" value="4pyrrole_Mease_sub1"/>
</dbReference>
<keyword evidence="4 8" id="KW-0489">Methyltransferase</keyword>
<dbReference type="GO" id="GO:0009236">
    <property type="term" value="P:cobalamin biosynthetic process"/>
    <property type="evidence" value="ECO:0007669"/>
    <property type="project" value="UniProtKB-UniRule"/>
</dbReference>
<dbReference type="NCBIfam" id="TIGR01467">
    <property type="entry name" value="cobI_cbiL"/>
    <property type="match status" value="1"/>
</dbReference>
<name>A0A1G5NN43_AFIMA</name>
<dbReference type="PANTHER" id="PTHR43467:SF2">
    <property type="entry name" value="COBALT-PRECORRIN-2 C(20)-METHYLTRANSFERASE"/>
    <property type="match status" value="1"/>
</dbReference>
<dbReference type="InterPro" id="IPR014776">
    <property type="entry name" value="4pyrrole_Mease_sub2"/>
</dbReference>
<evidence type="ECO:0000313" key="11">
    <source>
        <dbReference type="Proteomes" id="UP000199347"/>
    </source>
</evidence>